<evidence type="ECO:0000256" key="2">
    <source>
        <dbReference type="ARBA" id="ARBA00009543"/>
    </source>
</evidence>
<feature type="compositionally biased region" description="Low complexity" evidence="10">
    <location>
        <begin position="290"/>
        <end position="314"/>
    </location>
</feature>
<dbReference type="InterPro" id="IPR003196">
    <property type="entry name" value="TFIIF_beta"/>
</dbReference>
<dbReference type="GO" id="GO:0006367">
    <property type="term" value="P:transcription initiation at RNA polymerase II promoter"/>
    <property type="evidence" value="ECO:0007669"/>
    <property type="project" value="InterPro"/>
</dbReference>
<evidence type="ECO:0000313" key="14">
    <source>
        <dbReference type="Proteomes" id="UP001151518"/>
    </source>
</evidence>
<evidence type="ECO:0000256" key="1">
    <source>
        <dbReference type="ARBA" id="ARBA00004123"/>
    </source>
</evidence>
<feature type="domain" description="TFIIF beta subunit N-terminal" evidence="12">
    <location>
        <begin position="52"/>
        <end position="162"/>
    </location>
</feature>
<evidence type="ECO:0000256" key="7">
    <source>
        <dbReference type="ARBA" id="ARBA00023242"/>
    </source>
</evidence>
<comment type="subcellular location">
    <subcellularLocation>
        <location evidence="1">Nucleus</location>
    </subcellularLocation>
</comment>
<dbReference type="InterPro" id="IPR040504">
    <property type="entry name" value="TFIIF_beta_N"/>
</dbReference>
<dbReference type="InterPro" id="IPR011039">
    <property type="entry name" value="TFIIF_interaction"/>
</dbReference>
<dbReference type="Proteomes" id="UP001151518">
    <property type="component" value="Unassembled WGS sequence"/>
</dbReference>
<dbReference type="PANTHER" id="PTHR10445">
    <property type="entry name" value="GENERAL TRANSCRIPTION FACTOR IIF SUBUNIT 2"/>
    <property type="match status" value="1"/>
</dbReference>
<evidence type="ECO:0000256" key="9">
    <source>
        <dbReference type="ARBA" id="ARBA00081863"/>
    </source>
</evidence>
<dbReference type="SUPFAM" id="SSF46785">
    <property type="entry name" value="Winged helix' DNA-binding domain"/>
    <property type="match status" value="1"/>
</dbReference>
<sequence>MLSDTEDTKKPELYEEFDEETKGGSLINTKNNGVEELDDDEIGDVNMEKLESKVWLVKVPQFLADKWKKQESDGIQIGKIRIYDEPDKSGSRIAIVLQDSPEYNDVPKKYRMQVTNEKVRNMFIFSESRDPNEIVKPTSSQANKAVPISMSGTVHHECTVTPDYTDEYKRIMRKRVLDQHKNSRKIQANHETHYNRSMLKANNGGFDTAQKKAKTDTKLARMDRKDLMNLLFASYEKYPYWSLKGLVEHTRQPTAYLKEVLSDIAKLNKRGPYTGTYSLKPEFRKGAGEDGSAAAGASNEDWGAHDGAGSSAGSAKREGASEDDMDDAENINEDDDFEDV</sequence>
<name>A0A9W8KVP6_9FUNG</name>
<keyword evidence="7" id="KW-0539">Nucleus</keyword>
<dbReference type="GO" id="GO:0005674">
    <property type="term" value="C:transcription factor TFIIF complex"/>
    <property type="evidence" value="ECO:0007669"/>
    <property type="project" value="InterPro"/>
</dbReference>
<dbReference type="InterPro" id="IPR036388">
    <property type="entry name" value="WH-like_DNA-bd_sf"/>
</dbReference>
<evidence type="ECO:0000256" key="4">
    <source>
        <dbReference type="ARBA" id="ARBA00023015"/>
    </source>
</evidence>
<accession>A0A9W8KVP6</accession>
<dbReference type="CDD" id="cd07980">
    <property type="entry name" value="TFIIF_beta"/>
    <property type="match status" value="1"/>
</dbReference>
<keyword evidence="4" id="KW-0805">Transcription regulation</keyword>
<dbReference type="InterPro" id="IPR040450">
    <property type="entry name" value="TFIIF_beta_HTH"/>
</dbReference>
<dbReference type="AlphaFoldDB" id="A0A9W8KVP6"/>
<dbReference type="Pfam" id="PF17683">
    <property type="entry name" value="TFIIF_beta_N"/>
    <property type="match status" value="1"/>
</dbReference>
<evidence type="ECO:0000256" key="5">
    <source>
        <dbReference type="ARBA" id="ARBA00023125"/>
    </source>
</evidence>
<evidence type="ECO:0000313" key="13">
    <source>
        <dbReference type="EMBL" id="KAJ2674570.1"/>
    </source>
</evidence>
<dbReference type="SUPFAM" id="SSF50916">
    <property type="entry name" value="Rap30/74 interaction domains"/>
    <property type="match status" value="1"/>
</dbReference>
<evidence type="ECO:0000256" key="6">
    <source>
        <dbReference type="ARBA" id="ARBA00023163"/>
    </source>
</evidence>
<evidence type="ECO:0000259" key="12">
    <source>
        <dbReference type="Pfam" id="PF17683"/>
    </source>
</evidence>
<organism evidence="13 14">
    <name type="scientific">Coemansia spiralis</name>
    <dbReference type="NCBI Taxonomy" id="417178"/>
    <lineage>
        <taxon>Eukaryota</taxon>
        <taxon>Fungi</taxon>
        <taxon>Fungi incertae sedis</taxon>
        <taxon>Zoopagomycota</taxon>
        <taxon>Kickxellomycotina</taxon>
        <taxon>Kickxellomycetes</taxon>
        <taxon>Kickxellales</taxon>
        <taxon>Kickxellaceae</taxon>
        <taxon>Coemansia</taxon>
    </lineage>
</organism>
<comment type="similarity">
    <text evidence="2">Belongs to the TFIIF beta subunit family.</text>
</comment>
<keyword evidence="6" id="KW-0804">Transcription</keyword>
<dbReference type="Gene3D" id="1.10.10.10">
    <property type="entry name" value="Winged helix-like DNA-binding domain superfamily/Winged helix DNA-binding domain"/>
    <property type="match status" value="1"/>
</dbReference>
<dbReference type="OrthoDB" id="26094at2759"/>
<feature type="compositionally biased region" description="Basic and acidic residues" evidence="10">
    <location>
        <begin position="1"/>
        <end position="13"/>
    </location>
</feature>
<dbReference type="Pfam" id="PF02270">
    <property type="entry name" value="TFIIF_beta"/>
    <property type="match status" value="1"/>
</dbReference>
<feature type="domain" description="TFIIF beta subunit HTH" evidence="11">
    <location>
        <begin position="220"/>
        <end position="284"/>
    </location>
</feature>
<gene>
    <name evidence="13" type="ORF">GGI25_004309</name>
</gene>
<feature type="compositionally biased region" description="Acidic residues" evidence="10">
    <location>
        <begin position="321"/>
        <end position="340"/>
    </location>
</feature>
<feature type="region of interest" description="Disordered" evidence="10">
    <location>
        <begin position="1"/>
        <end position="32"/>
    </location>
</feature>
<proteinExistence type="inferred from homology"/>
<feature type="region of interest" description="Disordered" evidence="10">
    <location>
        <begin position="275"/>
        <end position="340"/>
    </location>
</feature>
<dbReference type="InterPro" id="IPR036390">
    <property type="entry name" value="WH_DNA-bd_sf"/>
</dbReference>
<evidence type="ECO:0000259" key="11">
    <source>
        <dbReference type="Pfam" id="PF02270"/>
    </source>
</evidence>
<dbReference type="GO" id="GO:0003677">
    <property type="term" value="F:DNA binding"/>
    <property type="evidence" value="ECO:0007669"/>
    <property type="project" value="UniProtKB-KW"/>
</dbReference>
<evidence type="ECO:0000256" key="10">
    <source>
        <dbReference type="SAM" id="MobiDB-lite"/>
    </source>
</evidence>
<dbReference type="PANTHER" id="PTHR10445:SF0">
    <property type="entry name" value="GENERAL TRANSCRIPTION FACTOR IIF SUBUNIT 2"/>
    <property type="match status" value="1"/>
</dbReference>
<evidence type="ECO:0000256" key="3">
    <source>
        <dbReference type="ARBA" id="ARBA00021453"/>
    </source>
</evidence>
<protein>
    <recommendedName>
        <fullName evidence="3">Transcription initiation factor IIF subunit beta</fullName>
    </recommendedName>
    <alternativeName>
        <fullName evidence="9">TFIIF medium subunit</fullName>
    </alternativeName>
    <alternativeName>
        <fullName evidence="8">TFIIF-beta</fullName>
    </alternativeName>
</protein>
<reference evidence="13" key="1">
    <citation type="submission" date="2022-07" db="EMBL/GenBank/DDBJ databases">
        <title>Phylogenomic reconstructions and comparative analyses of Kickxellomycotina fungi.</title>
        <authorList>
            <person name="Reynolds N.K."/>
            <person name="Stajich J.E."/>
            <person name="Barry K."/>
            <person name="Grigoriev I.V."/>
            <person name="Crous P."/>
            <person name="Smith M.E."/>
        </authorList>
    </citation>
    <scope>NUCLEOTIDE SEQUENCE</scope>
    <source>
        <strain evidence="13">NRRL 3115</strain>
    </source>
</reference>
<dbReference type="FunFam" id="1.10.10.10:FF:000035">
    <property type="entry name" value="General transcription factor IIF subunit 2"/>
    <property type="match status" value="1"/>
</dbReference>
<dbReference type="EMBL" id="JANBTW010000056">
    <property type="protein sequence ID" value="KAJ2674570.1"/>
    <property type="molecule type" value="Genomic_DNA"/>
</dbReference>
<keyword evidence="5" id="KW-0238">DNA-binding</keyword>
<evidence type="ECO:0000256" key="8">
    <source>
        <dbReference type="ARBA" id="ARBA00081473"/>
    </source>
</evidence>
<comment type="caution">
    <text evidence="13">The sequence shown here is derived from an EMBL/GenBank/DDBJ whole genome shotgun (WGS) entry which is preliminary data.</text>
</comment>